<dbReference type="Proteomes" id="UP000237798">
    <property type="component" value="Unassembled WGS sequence"/>
</dbReference>
<sequence>MIKRILVKIKFESTIEFINFMISIVLLHVGKLKCRGMIDEKECI</sequence>
<dbReference type="EMBL" id="PVXP01000016">
    <property type="protein sequence ID" value="PRR85455.1"/>
    <property type="molecule type" value="Genomic_DNA"/>
</dbReference>
<comment type="caution">
    <text evidence="1">The sequence shown here is derived from an EMBL/GenBank/DDBJ whole genome shotgun (WGS) entry which is preliminary data.</text>
</comment>
<protein>
    <submittedName>
        <fullName evidence="1">Uncharacterized protein</fullName>
    </submittedName>
</protein>
<name>A0A2T0BNK6_9CLOT</name>
<reference evidence="1 2" key="1">
    <citation type="submission" date="2018-03" db="EMBL/GenBank/DDBJ databases">
        <title>Genome sequence of Clostridium luticellarii DSM 29923.</title>
        <authorList>
            <person name="Poehlein A."/>
            <person name="Daniel R."/>
        </authorList>
    </citation>
    <scope>NUCLEOTIDE SEQUENCE [LARGE SCALE GENOMIC DNA]</scope>
    <source>
        <strain evidence="1 2">DSM 29923</strain>
    </source>
</reference>
<evidence type="ECO:0000313" key="1">
    <source>
        <dbReference type="EMBL" id="PRR85455.1"/>
    </source>
</evidence>
<proteinExistence type="predicted"/>
<accession>A0A2T0BNK6</accession>
<evidence type="ECO:0000313" key="2">
    <source>
        <dbReference type="Proteomes" id="UP000237798"/>
    </source>
</evidence>
<gene>
    <name evidence="1" type="ORF">CLLU_15250</name>
</gene>
<keyword evidence="2" id="KW-1185">Reference proteome</keyword>
<dbReference type="AlphaFoldDB" id="A0A2T0BNK6"/>
<organism evidence="1 2">
    <name type="scientific">Clostridium luticellarii</name>
    <dbReference type="NCBI Taxonomy" id="1691940"/>
    <lineage>
        <taxon>Bacteria</taxon>
        <taxon>Bacillati</taxon>
        <taxon>Bacillota</taxon>
        <taxon>Clostridia</taxon>
        <taxon>Eubacteriales</taxon>
        <taxon>Clostridiaceae</taxon>
        <taxon>Clostridium</taxon>
    </lineage>
</organism>